<evidence type="ECO:0000313" key="10">
    <source>
        <dbReference type="Proteomes" id="UP000076727"/>
    </source>
</evidence>
<dbReference type="STRING" id="1314783.A0A165SG03"/>
<evidence type="ECO:0000313" key="9">
    <source>
        <dbReference type="EMBL" id="KZT71927.1"/>
    </source>
</evidence>
<evidence type="ECO:0000259" key="8">
    <source>
        <dbReference type="Pfam" id="PF04444"/>
    </source>
</evidence>
<dbReference type="SUPFAM" id="SSF49482">
    <property type="entry name" value="Aromatic compound dioxygenase"/>
    <property type="match status" value="1"/>
</dbReference>
<feature type="domain" description="Catechol dioxygenase N-terminal" evidence="8">
    <location>
        <begin position="44"/>
        <end position="116"/>
    </location>
</feature>
<evidence type="ECO:0000256" key="2">
    <source>
        <dbReference type="ARBA" id="ARBA00007825"/>
    </source>
</evidence>
<comment type="similarity">
    <text evidence="2">Belongs to the intradiol ring-cleavage dioxygenase family.</text>
</comment>
<sequence length="335" mass="37448">MSNIPVGNKAISNGIPPPSFFLPYPDRPELITENLMKLVQLTPDLRHRFLLKTLVTHLHQFVNETSLTTEEWMTALQFLTRVGQKCTPLRQEFILLSDVLGVSGLVDAINNPPASGGTESSVLGPFFTDDAPDVENGDTIASEGKGEYMYVEGRVLSTDGTPIPNALIETWETDADGFYDTQYQDREKPDCRGRLRSDKEGRYGYRAVVPVAYPIPGDGPVGELLIKMGRHNMRPNHLHLMIEAPGFNKLTTALYPEGDEYMMSDTVFGVKKSLVVTLKDVQDDAEARKRGFPKGGSFKLLQFDLILVPDEESRAAREQFAREQVARFQQLSQKL</sequence>
<comment type="cofactor">
    <cofactor evidence="1">
        <name>Fe(3+)</name>
        <dbReference type="ChEBI" id="CHEBI:29034"/>
    </cofactor>
</comment>
<name>A0A165SG03_9APHY</name>
<dbReference type="GO" id="GO:0008199">
    <property type="term" value="F:ferric iron binding"/>
    <property type="evidence" value="ECO:0007669"/>
    <property type="project" value="InterPro"/>
</dbReference>
<evidence type="ECO:0000256" key="3">
    <source>
        <dbReference type="ARBA" id="ARBA00022723"/>
    </source>
</evidence>
<dbReference type="EMBL" id="KV429043">
    <property type="protein sequence ID" value="KZT71927.1"/>
    <property type="molecule type" value="Genomic_DNA"/>
</dbReference>
<dbReference type="GO" id="GO:0009712">
    <property type="term" value="P:catechol-containing compound metabolic process"/>
    <property type="evidence" value="ECO:0007669"/>
    <property type="project" value="InterPro"/>
</dbReference>
<dbReference type="InterPro" id="IPR050770">
    <property type="entry name" value="Intradiol_RC_Dioxygenase"/>
</dbReference>
<evidence type="ECO:0000256" key="5">
    <source>
        <dbReference type="ARBA" id="ARBA00023002"/>
    </source>
</evidence>
<dbReference type="OrthoDB" id="5238185at2759"/>
<evidence type="ECO:0000259" key="7">
    <source>
        <dbReference type="Pfam" id="PF00775"/>
    </source>
</evidence>
<organism evidence="9 10">
    <name type="scientific">Daedalea quercina L-15889</name>
    <dbReference type="NCBI Taxonomy" id="1314783"/>
    <lineage>
        <taxon>Eukaryota</taxon>
        <taxon>Fungi</taxon>
        <taxon>Dikarya</taxon>
        <taxon>Basidiomycota</taxon>
        <taxon>Agaricomycotina</taxon>
        <taxon>Agaricomycetes</taxon>
        <taxon>Polyporales</taxon>
        <taxon>Fomitopsis</taxon>
    </lineage>
</organism>
<dbReference type="Gene3D" id="2.60.130.10">
    <property type="entry name" value="Aromatic compound dioxygenase"/>
    <property type="match status" value="1"/>
</dbReference>
<dbReference type="PANTHER" id="PTHR33711:SF7">
    <property type="entry name" value="INTRADIOL RING-CLEAVAGE DIOXYGENASES DOMAIN-CONTAINING PROTEIN-RELATED"/>
    <property type="match status" value="1"/>
</dbReference>
<keyword evidence="6" id="KW-0408">Iron</keyword>
<dbReference type="Proteomes" id="UP000076727">
    <property type="component" value="Unassembled WGS sequence"/>
</dbReference>
<dbReference type="AlphaFoldDB" id="A0A165SG03"/>
<dbReference type="Pfam" id="PF00775">
    <property type="entry name" value="Dioxygenase_C"/>
    <property type="match status" value="1"/>
</dbReference>
<keyword evidence="4 9" id="KW-0223">Dioxygenase</keyword>
<dbReference type="InterPro" id="IPR015889">
    <property type="entry name" value="Intradiol_dOase_core"/>
</dbReference>
<dbReference type="PANTHER" id="PTHR33711">
    <property type="entry name" value="DIOXYGENASE, PUTATIVE (AFU_ORTHOLOGUE AFUA_2G02910)-RELATED"/>
    <property type="match status" value="1"/>
</dbReference>
<reference evidence="9 10" key="1">
    <citation type="journal article" date="2016" name="Mol. Biol. Evol.">
        <title>Comparative Genomics of Early-Diverging Mushroom-Forming Fungi Provides Insights into the Origins of Lignocellulose Decay Capabilities.</title>
        <authorList>
            <person name="Nagy L.G."/>
            <person name="Riley R."/>
            <person name="Tritt A."/>
            <person name="Adam C."/>
            <person name="Daum C."/>
            <person name="Floudas D."/>
            <person name="Sun H."/>
            <person name="Yadav J.S."/>
            <person name="Pangilinan J."/>
            <person name="Larsson K.H."/>
            <person name="Matsuura K."/>
            <person name="Barry K."/>
            <person name="Labutti K."/>
            <person name="Kuo R."/>
            <person name="Ohm R.A."/>
            <person name="Bhattacharya S.S."/>
            <person name="Shirouzu T."/>
            <person name="Yoshinaga Y."/>
            <person name="Martin F.M."/>
            <person name="Grigoriev I.V."/>
            <person name="Hibbett D.S."/>
        </authorList>
    </citation>
    <scope>NUCLEOTIDE SEQUENCE [LARGE SCALE GENOMIC DNA]</scope>
    <source>
        <strain evidence="9 10">L-15889</strain>
    </source>
</reference>
<keyword evidence="3" id="KW-0479">Metal-binding</keyword>
<accession>A0A165SG03</accession>
<dbReference type="InterPro" id="IPR000627">
    <property type="entry name" value="Intradiol_dOase_C"/>
</dbReference>
<dbReference type="GO" id="GO:0018576">
    <property type="term" value="F:catechol 1,2-dioxygenase activity"/>
    <property type="evidence" value="ECO:0007669"/>
    <property type="project" value="InterPro"/>
</dbReference>
<gene>
    <name evidence="9" type="ORF">DAEQUDRAFT_723546</name>
</gene>
<evidence type="ECO:0000256" key="1">
    <source>
        <dbReference type="ARBA" id="ARBA00001965"/>
    </source>
</evidence>
<feature type="domain" description="Intradiol ring-cleavage dioxygenases" evidence="7">
    <location>
        <begin position="124"/>
        <end position="295"/>
    </location>
</feature>
<dbReference type="Pfam" id="PF04444">
    <property type="entry name" value="Dioxygenase_N"/>
    <property type="match status" value="1"/>
</dbReference>
<keyword evidence="10" id="KW-1185">Reference proteome</keyword>
<dbReference type="InterPro" id="IPR007535">
    <property type="entry name" value="Catechol_dOase_N"/>
</dbReference>
<keyword evidence="5" id="KW-0560">Oxidoreductase</keyword>
<evidence type="ECO:0000256" key="4">
    <source>
        <dbReference type="ARBA" id="ARBA00022964"/>
    </source>
</evidence>
<evidence type="ECO:0000256" key="6">
    <source>
        <dbReference type="ARBA" id="ARBA00023004"/>
    </source>
</evidence>
<protein>
    <submittedName>
        <fullName evidence="9">Aromatic compound dioxygenase</fullName>
    </submittedName>
</protein>
<proteinExistence type="inferred from homology"/>